<dbReference type="AlphaFoldDB" id="A0A6J5EM92"/>
<proteinExistence type="predicted"/>
<evidence type="ECO:0000313" key="1">
    <source>
        <dbReference type="EMBL" id="CAB3767609.1"/>
    </source>
</evidence>
<evidence type="ECO:0000313" key="2">
    <source>
        <dbReference type="Proteomes" id="UP000494329"/>
    </source>
</evidence>
<dbReference type="EMBL" id="CADIKF010000052">
    <property type="protein sequence ID" value="CAB3767609.1"/>
    <property type="molecule type" value="Genomic_DNA"/>
</dbReference>
<accession>A0A6J5EM92</accession>
<keyword evidence="2" id="KW-1185">Reference proteome</keyword>
<sequence length="78" mass="8692">MAAILRLVTQAGERVRFGAAPEATQREAKQQATGGRLGCRLKGAHRHDARRFMLLDFPMPIGSISNRRSALRTIFTRT</sequence>
<dbReference type="Proteomes" id="UP000494329">
    <property type="component" value="Unassembled WGS sequence"/>
</dbReference>
<reference evidence="1 2" key="1">
    <citation type="submission" date="2020-04" db="EMBL/GenBank/DDBJ databases">
        <authorList>
            <person name="De Canck E."/>
        </authorList>
    </citation>
    <scope>NUCLEOTIDE SEQUENCE [LARGE SCALE GENOMIC DNA]</scope>
    <source>
        <strain evidence="1 2">LMG 29739</strain>
    </source>
</reference>
<gene>
    <name evidence="1" type="ORF">LMG29739_05112</name>
</gene>
<name>A0A6J5EM92_9BURK</name>
<protein>
    <submittedName>
        <fullName evidence="1">Uncharacterized protein</fullName>
    </submittedName>
</protein>
<organism evidence="1 2">
    <name type="scientific">Paraburkholderia solisilvae</name>
    <dbReference type="NCBI Taxonomy" id="624376"/>
    <lineage>
        <taxon>Bacteria</taxon>
        <taxon>Pseudomonadati</taxon>
        <taxon>Pseudomonadota</taxon>
        <taxon>Betaproteobacteria</taxon>
        <taxon>Burkholderiales</taxon>
        <taxon>Burkholderiaceae</taxon>
        <taxon>Paraburkholderia</taxon>
    </lineage>
</organism>